<dbReference type="EMBL" id="UFQT01003434">
    <property type="protein sequence ID" value="SSX35001.1"/>
    <property type="molecule type" value="Genomic_DNA"/>
</dbReference>
<dbReference type="VEuPathDB" id="VectorBase:CSON008915"/>
<dbReference type="InterPro" id="IPR025423">
    <property type="entry name" value="TMEM205-like"/>
</dbReference>
<dbReference type="InterPro" id="IPR053009">
    <property type="entry name" value="Xanthocillin_Biosynth-Assoc"/>
</dbReference>
<keyword evidence="2 5" id="KW-0812">Transmembrane</keyword>
<keyword evidence="3 5" id="KW-1133">Transmembrane helix</keyword>
<evidence type="ECO:0000259" key="6">
    <source>
        <dbReference type="Pfam" id="PF13664"/>
    </source>
</evidence>
<evidence type="ECO:0000256" key="5">
    <source>
        <dbReference type="SAM" id="Phobius"/>
    </source>
</evidence>
<feature type="transmembrane region" description="Helical" evidence="5">
    <location>
        <begin position="254"/>
        <end position="274"/>
    </location>
</feature>
<evidence type="ECO:0000313" key="7">
    <source>
        <dbReference type="EMBL" id="SSX35001.1"/>
    </source>
</evidence>
<dbReference type="GO" id="GO:0016020">
    <property type="term" value="C:membrane"/>
    <property type="evidence" value="ECO:0007669"/>
    <property type="project" value="UniProtKB-SubCell"/>
</dbReference>
<feature type="domain" description="TMEM205-like" evidence="6">
    <location>
        <begin position="129"/>
        <end position="215"/>
    </location>
</feature>
<proteinExistence type="predicted"/>
<dbReference type="Pfam" id="PF13664">
    <property type="entry name" value="DUF4149"/>
    <property type="match status" value="1"/>
</dbReference>
<evidence type="ECO:0000256" key="3">
    <source>
        <dbReference type="ARBA" id="ARBA00022989"/>
    </source>
</evidence>
<dbReference type="PANTHER" id="PTHR23241:SF102">
    <property type="entry name" value="LD23009P"/>
    <property type="match status" value="1"/>
</dbReference>
<gene>
    <name evidence="7" type="primary">CSON008915</name>
</gene>
<comment type="subcellular location">
    <subcellularLocation>
        <location evidence="1">Membrane</location>
    </subcellularLocation>
</comment>
<evidence type="ECO:0000256" key="4">
    <source>
        <dbReference type="ARBA" id="ARBA00023136"/>
    </source>
</evidence>
<accession>A0A336MZ95</accession>
<organism evidence="7">
    <name type="scientific">Culicoides sonorensis</name>
    <name type="common">Biting midge</name>
    <dbReference type="NCBI Taxonomy" id="179676"/>
    <lineage>
        <taxon>Eukaryota</taxon>
        <taxon>Metazoa</taxon>
        <taxon>Ecdysozoa</taxon>
        <taxon>Arthropoda</taxon>
        <taxon>Hexapoda</taxon>
        <taxon>Insecta</taxon>
        <taxon>Pterygota</taxon>
        <taxon>Neoptera</taxon>
        <taxon>Endopterygota</taxon>
        <taxon>Diptera</taxon>
        <taxon>Nematocera</taxon>
        <taxon>Chironomoidea</taxon>
        <taxon>Ceratopogonidae</taxon>
        <taxon>Ceratopogoninae</taxon>
        <taxon>Culicoides</taxon>
        <taxon>Monoculicoides</taxon>
    </lineage>
</organism>
<evidence type="ECO:0000256" key="2">
    <source>
        <dbReference type="ARBA" id="ARBA00022692"/>
    </source>
</evidence>
<feature type="transmembrane region" description="Helical" evidence="5">
    <location>
        <begin position="191"/>
        <end position="209"/>
    </location>
</feature>
<feature type="transmembrane region" description="Helical" evidence="5">
    <location>
        <begin position="123"/>
        <end position="152"/>
    </location>
</feature>
<feature type="transmembrane region" description="Helical" evidence="5">
    <location>
        <begin position="215"/>
        <end position="233"/>
    </location>
</feature>
<reference evidence="7" key="1">
    <citation type="submission" date="2018-07" db="EMBL/GenBank/DDBJ databases">
        <authorList>
            <person name="Quirk P.G."/>
            <person name="Krulwich T.A."/>
        </authorList>
    </citation>
    <scope>NUCLEOTIDE SEQUENCE</scope>
</reference>
<dbReference type="PANTHER" id="PTHR23241">
    <property type="entry name" value="LATE EMBRYOGENESIS ABUNDANT PLANTS LEA-RELATED"/>
    <property type="match status" value="1"/>
</dbReference>
<sequence>MCATNKANIALIYNTDNNKKLVNQLINQENASPADMKKVMRGTINQIINYIKQIYHFYNYLNNLFLSSTFYKVLTRTTQPAHLVALLIATFVLSIVWPNLVASPTPVPDESYDSSKLSKKYTILMYLGVFATHFGAQMWMTFVSGLSLYFNLPRHIFGQCQQILFPRYFTLNSILSIIALITFIKAHDHQRWILSSYVQVIVLTLCAVIELTGKYFVIIFFFHHFIFLWFVIRSKEWGVITMKNYLKRTHIKQINCNLVLLLFFHSIDYLYTLVGH</sequence>
<evidence type="ECO:0000256" key="1">
    <source>
        <dbReference type="ARBA" id="ARBA00004370"/>
    </source>
</evidence>
<protein>
    <submittedName>
        <fullName evidence="7">CSON008915 protein</fullName>
    </submittedName>
</protein>
<feature type="transmembrane region" description="Helical" evidence="5">
    <location>
        <begin position="164"/>
        <end position="184"/>
    </location>
</feature>
<feature type="transmembrane region" description="Helical" evidence="5">
    <location>
        <begin position="81"/>
        <end position="102"/>
    </location>
</feature>
<dbReference type="AlphaFoldDB" id="A0A336MZ95"/>
<name>A0A336MZ95_CULSO</name>
<keyword evidence="4 5" id="KW-0472">Membrane</keyword>